<keyword evidence="2" id="KW-1133">Transmembrane helix</keyword>
<sequence length="120" mass="12682">MALRSETPPPPADRVPEAPAPSARPTSAQLKAEIDAGRTGDKIPAHDPGLSPLGTDDEAAGKPSSPSRIALARDEETRPRRVAAGRMRTGHGSNRWVMSAYYGAIAAAALAFGLLIWFLR</sequence>
<evidence type="ECO:0000256" key="1">
    <source>
        <dbReference type="SAM" id="MobiDB-lite"/>
    </source>
</evidence>
<feature type="transmembrane region" description="Helical" evidence="2">
    <location>
        <begin position="96"/>
        <end position="119"/>
    </location>
</feature>
<evidence type="ECO:0000256" key="2">
    <source>
        <dbReference type="SAM" id="Phobius"/>
    </source>
</evidence>
<organism evidence="3 4">
    <name type="scientific">Methylorubrum populi</name>
    <dbReference type="NCBI Taxonomy" id="223967"/>
    <lineage>
        <taxon>Bacteria</taxon>
        <taxon>Pseudomonadati</taxon>
        <taxon>Pseudomonadota</taxon>
        <taxon>Alphaproteobacteria</taxon>
        <taxon>Hyphomicrobiales</taxon>
        <taxon>Methylobacteriaceae</taxon>
        <taxon>Methylorubrum</taxon>
    </lineage>
</organism>
<feature type="compositionally biased region" description="Basic and acidic residues" evidence="1">
    <location>
        <begin position="32"/>
        <end position="45"/>
    </location>
</feature>
<dbReference type="EMBL" id="AP014809">
    <property type="protein sequence ID" value="BAU93824.1"/>
    <property type="molecule type" value="Genomic_DNA"/>
</dbReference>
<dbReference type="RefSeq" id="WP_096487496.1">
    <property type="nucleotide sequence ID" value="NZ_AP014809.1"/>
</dbReference>
<reference evidence="3 4" key="1">
    <citation type="journal article" date="2016" name="Genome Announc.">
        <title>Complete Genome Sequence of Methylobacterium populi P-1M, Isolated from Pink-Pigmented Household Biofilm.</title>
        <authorList>
            <person name="Morohoshi T."/>
            <person name="Ikeda T."/>
        </authorList>
    </citation>
    <scope>NUCLEOTIDE SEQUENCE [LARGE SCALE GENOMIC DNA]</scope>
    <source>
        <strain evidence="3 4">P-1M</strain>
    </source>
</reference>
<dbReference type="OrthoDB" id="7306245at2"/>
<feature type="region of interest" description="Disordered" evidence="1">
    <location>
        <begin position="1"/>
        <end position="88"/>
    </location>
</feature>
<accession>A0A160PKX3</accession>
<dbReference type="Proteomes" id="UP000218288">
    <property type="component" value="Chromosome"/>
</dbReference>
<evidence type="ECO:0000313" key="3">
    <source>
        <dbReference type="EMBL" id="BAU93824.1"/>
    </source>
</evidence>
<evidence type="ECO:0000313" key="4">
    <source>
        <dbReference type="Proteomes" id="UP000218288"/>
    </source>
</evidence>
<name>A0A160PKX3_9HYPH</name>
<proteinExistence type="predicted"/>
<gene>
    <name evidence="3" type="ORF">MPPM_5219</name>
</gene>
<keyword evidence="2" id="KW-0812">Transmembrane</keyword>
<protein>
    <submittedName>
        <fullName evidence="3">Uncharacterized protein</fullName>
    </submittedName>
</protein>
<keyword evidence="2" id="KW-0472">Membrane</keyword>
<dbReference type="AlphaFoldDB" id="A0A160PKX3"/>